<dbReference type="PROSITE" id="PS51186">
    <property type="entry name" value="GNAT"/>
    <property type="match status" value="1"/>
</dbReference>
<name>A0A542W1K1_ZYMMB</name>
<proteinExistence type="predicted"/>
<protein>
    <submittedName>
        <fullName evidence="2">Putative N-acetyltransferase YhbS</fullName>
    </submittedName>
</protein>
<keyword evidence="2" id="KW-0808">Transferase</keyword>
<dbReference type="AlphaFoldDB" id="A0A542W1K1"/>
<dbReference type="Proteomes" id="UP000316887">
    <property type="component" value="Unassembled WGS sequence"/>
</dbReference>
<dbReference type="CDD" id="cd04301">
    <property type="entry name" value="NAT_SF"/>
    <property type="match status" value="1"/>
</dbReference>
<dbReference type="EMBL" id="VFOF01000001">
    <property type="protein sequence ID" value="TQL17447.1"/>
    <property type="molecule type" value="Genomic_DNA"/>
</dbReference>
<sequence length="178" mass="19844">MTTLIPLNKIDSQTIEDLLDIGFGKNRHTRTAYRLREGVSAIPDLSFAAVDGEALQGVIQCWPIRLSCLNGKKLPMILLGPVAVHPDYQGYGIGQTLVQHSLDVADNSEIRGHDAFMLIGDPEYYNRFFGFSNEETADWRLPGPVERRRLLARLTSSRLHDRAGMVEADILPVTAKEV</sequence>
<dbReference type="RefSeq" id="WP_141919789.1">
    <property type="nucleotide sequence ID" value="NZ_VFOF01000001.1"/>
</dbReference>
<comment type="caution">
    <text evidence="2">The sequence shown here is derived from an EMBL/GenBank/DDBJ whole genome shotgun (WGS) entry which is preliminary data.</text>
</comment>
<reference evidence="2 3" key="1">
    <citation type="submission" date="2019-06" db="EMBL/GenBank/DDBJ databases">
        <title>Genome sequencing of Zymomonas mobilis strains for genetic engineering and biofuel applications.</title>
        <authorList>
            <person name="Teravest M."/>
        </authorList>
    </citation>
    <scope>NUCLEOTIDE SEQUENCE [LARGE SCALE GENOMIC DNA]</scope>
    <source>
        <strain evidence="2 3">AN0101</strain>
    </source>
</reference>
<accession>A0A542W1K1</accession>
<gene>
    <name evidence="2" type="ORF">FBY58_1033</name>
</gene>
<dbReference type="GO" id="GO:0016747">
    <property type="term" value="F:acyltransferase activity, transferring groups other than amino-acyl groups"/>
    <property type="evidence" value="ECO:0007669"/>
    <property type="project" value="InterPro"/>
</dbReference>
<organism evidence="2 3">
    <name type="scientific">Zymomonas mobilis</name>
    <dbReference type="NCBI Taxonomy" id="542"/>
    <lineage>
        <taxon>Bacteria</taxon>
        <taxon>Pseudomonadati</taxon>
        <taxon>Pseudomonadota</taxon>
        <taxon>Alphaproteobacteria</taxon>
        <taxon>Sphingomonadales</taxon>
        <taxon>Zymomonadaceae</taxon>
        <taxon>Zymomonas</taxon>
    </lineage>
</organism>
<dbReference type="Pfam" id="PF13527">
    <property type="entry name" value="Acetyltransf_9"/>
    <property type="match status" value="1"/>
</dbReference>
<evidence type="ECO:0000259" key="1">
    <source>
        <dbReference type="PROSITE" id="PS51186"/>
    </source>
</evidence>
<evidence type="ECO:0000313" key="2">
    <source>
        <dbReference type="EMBL" id="TQL17447.1"/>
    </source>
</evidence>
<dbReference type="OrthoDB" id="9815099at2"/>
<dbReference type="InterPro" id="IPR000182">
    <property type="entry name" value="GNAT_dom"/>
</dbReference>
<dbReference type="SUPFAM" id="SSF55729">
    <property type="entry name" value="Acyl-CoA N-acyltransferases (Nat)"/>
    <property type="match status" value="1"/>
</dbReference>
<dbReference type="Gene3D" id="3.40.630.30">
    <property type="match status" value="1"/>
</dbReference>
<feature type="domain" description="N-acetyltransferase" evidence="1">
    <location>
        <begin position="2"/>
        <end position="152"/>
    </location>
</feature>
<evidence type="ECO:0000313" key="3">
    <source>
        <dbReference type="Proteomes" id="UP000316887"/>
    </source>
</evidence>
<dbReference type="InterPro" id="IPR016181">
    <property type="entry name" value="Acyl_CoA_acyltransferase"/>
</dbReference>